<evidence type="ECO:0000259" key="4">
    <source>
        <dbReference type="PROSITE" id="PS50043"/>
    </source>
</evidence>
<gene>
    <name evidence="5" type="ORF">DFJ66_0299</name>
</gene>
<dbReference type="PANTHER" id="PTHR44688:SF16">
    <property type="entry name" value="DNA-BINDING TRANSCRIPTIONAL ACTIVATOR DEVR_DOSR"/>
    <property type="match status" value="1"/>
</dbReference>
<organism evidence="5 6">
    <name type="scientific">Saccharothrix variisporea</name>
    <dbReference type="NCBI Taxonomy" id="543527"/>
    <lineage>
        <taxon>Bacteria</taxon>
        <taxon>Bacillati</taxon>
        <taxon>Actinomycetota</taxon>
        <taxon>Actinomycetes</taxon>
        <taxon>Pseudonocardiales</taxon>
        <taxon>Pseudonocardiaceae</taxon>
        <taxon>Saccharothrix</taxon>
    </lineage>
</organism>
<dbReference type="InterPro" id="IPR000792">
    <property type="entry name" value="Tscrpt_reg_LuxR_C"/>
</dbReference>
<sequence>MAPTAFARSAARVERICDAAVNAPTNPAVNAPANPAADAAALRLAALRLAALREIRTVVPFDAHVWLLTDPETTVGTRPLADVPPALLPRLPELIRLKYLTPTNRWTALHTEVATLDRTDSPWQALLRAHGVADVASAVFKDRYGCWGFLDLWRCGSPFTTAETTYLASLRAPLTTALRTCVARTFDHPAATVRGPLVLLLSQDLEVLGQTPETHEYLKVMVPPAEGRAPIPAGAYNVAAQLLAVEAGVDDHPPWARAHLSAGDWVTLRAARIGTGGIAVGIEQTSPSDRLGLFTRAVGLSARETELVTLLPGGAGTRELAARMHLSENTVQDHLKSIFTKTGTRTRRTLLARALGT</sequence>
<dbReference type="EMBL" id="RBXR01000001">
    <property type="protein sequence ID" value="RKT67131.1"/>
    <property type="molecule type" value="Genomic_DNA"/>
</dbReference>
<evidence type="ECO:0000313" key="6">
    <source>
        <dbReference type="Proteomes" id="UP000272729"/>
    </source>
</evidence>
<evidence type="ECO:0000256" key="1">
    <source>
        <dbReference type="ARBA" id="ARBA00023015"/>
    </source>
</evidence>
<dbReference type="PANTHER" id="PTHR44688">
    <property type="entry name" value="DNA-BINDING TRANSCRIPTIONAL ACTIVATOR DEVR_DOSR"/>
    <property type="match status" value="1"/>
</dbReference>
<keyword evidence="3" id="KW-0804">Transcription</keyword>
<dbReference type="GO" id="GO:0006355">
    <property type="term" value="P:regulation of DNA-templated transcription"/>
    <property type="evidence" value="ECO:0007669"/>
    <property type="project" value="InterPro"/>
</dbReference>
<dbReference type="InterPro" id="IPR016032">
    <property type="entry name" value="Sig_transdc_resp-reg_C-effctor"/>
</dbReference>
<dbReference type="Gene3D" id="1.10.10.10">
    <property type="entry name" value="Winged helix-like DNA-binding domain superfamily/Winged helix DNA-binding domain"/>
    <property type="match status" value="1"/>
</dbReference>
<evidence type="ECO:0000313" key="5">
    <source>
        <dbReference type="EMBL" id="RKT67131.1"/>
    </source>
</evidence>
<keyword evidence="6" id="KW-1185">Reference proteome</keyword>
<dbReference type="SMART" id="SM00421">
    <property type="entry name" value="HTH_LUXR"/>
    <property type="match status" value="1"/>
</dbReference>
<dbReference type="Proteomes" id="UP000272729">
    <property type="component" value="Unassembled WGS sequence"/>
</dbReference>
<dbReference type="PROSITE" id="PS50043">
    <property type="entry name" value="HTH_LUXR_2"/>
    <property type="match status" value="1"/>
</dbReference>
<evidence type="ECO:0000256" key="3">
    <source>
        <dbReference type="ARBA" id="ARBA00023163"/>
    </source>
</evidence>
<feature type="domain" description="HTH luxR-type" evidence="4">
    <location>
        <begin position="293"/>
        <end position="357"/>
    </location>
</feature>
<keyword evidence="2" id="KW-0238">DNA-binding</keyword>
<reference evidence="5 6" key="1">
    <citation type="submission" date="2018-10" db="EMBL/GenBank/DDBJ databases">
        <title>Sequencing the genomes of 1000 actinobacteria strains.</title>
        <authorList>
            <person name="Klenk H.-P."/>
        </authorList>
    </citation>
    <scope>NUCLEOTIDE SEQUENCE [LARGE SCALE GENOMIC DNA]</scope>
    <source>
        <strain evidence="5 6">DSM 43911</strain>
    </source>
</reference>
<evidence type="ECO:0000256" key="2">
    <source>
        <dbReference type="ARBA" id="ARBA00023125"/>
    </source>
</evidence>
<dbReference type="GO" id="GO:0003677">
    <property type="term" value="F:DNA binding"/>
    <property type="evidence" value="ECO:0007669"/>
    <property type="project" value="UniProtKB-KW"/>
</dbReference>
<accession>A0A495WZ45</accession>
<dbReference type="SUPFAM" id="SSF46894">
    <property type="entry name" value="C-terminal effector domain of the bipartite response regulators"/>
    <property type="match status" value="1"/>
</dbReference>
<dbReference type="Pfam" id="PF00196">
    <property type="entry name" value="GerE"/>
    <property type="match status" value="1"/>
</dbReference>
<keyword evidence="1" id="KW-0805">Transcription regulation</keyword>
<dbReference type="PRINTS" id="PR00038">
    <property type="entry name" value="HTHLUXR"/>
</dbReference>
<proteinExistence type="predicted"/>
<comment type="caution">
    <text evidence="5">The sequence shown here is derived from an EMBL/GenBank/DDBJ whole genome shotgun (WGS) entry which is preliminary data.</text>
</comment>
<dbReference type="InterPro" id="IPR036388">
    <property type="entry name" value="WH-like_DNA-bd_sf"/>
</dbReference>
<name>A0A495WZ45_9PSEU</name>
<dbReference type="AlphaFoldDB" id="A0A495WZ45"/>
<protein>
    <submittedName>
        <fullName evidence="5">Regulatory LuxR family protein</fullName>
    </submittedName>
</protein>